<organism evidence="2 3">
    <name type="scientific">Pseudonocardia charpentierae</name>
    <dbReference type="NCBI Taxonomy" id="3075545"/>
    <lineage>
        <taxon>Bacteria</taxon>
        <taxon>Bacillati</taxon>
        <taxon>Actinomycetota</taxon>
        <taxon>Actinomycetes</taxon>
        <taxon>Pseudonocardiales</taxon>
        <taxon>Pseudonocardiaceae</taxon>
        <taxon>Pseudonocardia</taxon>
    </lineage>
</organism>
<gene>
    <name evidence="2" type="ORF">RM445_19230</name>
</gene>
<protein>
    <submittedName>
        <fullName evidence="2">Uncharacterized protein</fullName>
    </submittedName>
</protein>
<dbReference type="EMBL" id="JAVREJ010000014">
    <property type="protein sequence ID" value="MDT0351663.1"/>
    <property type="molecule type" value="Genomic_DNA"/>
</dbReference>
<feature type="region of interest" description="Disordered" evidence="1">
    <location>
        <begin position="206"/>
        <end position="245"/>
    </location>
</feature>
<comment type="caution">
    <text evidence="2">The sequence shown here is derived from an EMBL/GenBank/DDBJ whole genome shotgun (WGS) entry which is preliminary data.</text>
</comment>
<evidence type="ECO:0000313" key="3">
    <source>
        <dbReference type="Proteomes" id="UP001183202"/>
    </source>
</evidence>
<evidence type="ECO:0000256" key="1">
    <source>
        <dbReference type="SAM" id="MobiDB-lite"/>
    </source>
</evidence>
<evidence type="ECO:0000313" key="2">
    <source>
        <dbReference type="EMBL" id="MDT0351663.1"/>
    </source>
</evidence>
<keyword evidence="3" id="KW-1185">Reference proteome</keyword>
<dbReference type="Proteomes" id="UP001183202">
    <property type="component" value="Unassembled WGS sequence"/>
</dbReference>
<accession>A0ABU2NCI5</accession>
<reference evidence="3" key="1">
    <citation type="submission" date="2023-07" db="EMBL/GenBank/DDBJ databases">
        <title>30 novel species of actinomycetes from the DSMZ collection.</title>
        <authorList>
            <person name="Nouioui I."/>
        </authorList>
    </citation>
    <scope>NUCLEOTIDE SEQUENCE [LARGE SCALE GENOMIC DNA]</scope>
    <source>
        <strain evidence="3">DSM 45834</strain>
    </source>
</reference>
<sequence>MLVKRAVTGNMMLSRRPGNDQVAPVATARAAGVPVHVLRTPDPHGSGELVTALLSAPQEKVLALGAAFGSVEQLQQRLAVVRTGVQLPGCGQLAFPGHRMIAPYGTPGTAALGRPCVDAAKGAGVYVVLDLQPGRTDFLTQARHYEELLAEPHVGLALDPKWRLQPQQVLSVQIGPVNVDEVNQVGNWLAAFVPERNLPQKLPAHRATLDTSPATSRPRATAGSPCPAAAPDPAHSPRHVRPDGL</sequence>
<name>A0ABU2NCI5_9PSEU</name>
<proteinExistence type="predicted"/>
<dbReference type="RefSeq" id="WP_311558074.1">
    <property type="nucleotide sequence ID" value="NZ_JAVREJ010000014.1"/>
</dbReference>